<keyword evidence="3" id="KW-1185">Reference proteome</keyword>
<sequence length="792" mass="90548">MCAPKQRRKDLIAPQYVMDEWKNGDKNAMAALLEQVNWQKDEFFSQVLVIVKRKKTYQLVIDEGWYSEGELEELGWSKNKIEGAKNRCIALGASHSRRNSYDGEMEYWVVVKESAKRWTTFRSRILVMISQSLKLVRKGRCIRSLESHIKAMDSQYDLCHEAWATGEVEKFMTEKCSKAIACENKVRTAKKYYDKKTDPEETHSEPKKAPCAEAIRTAKNFVADVGPELAAKSGGLVDLAKRNEGNAERDCNRLMSKRLGLTIPIRKHYLKKETRSKSRIPFLRFRDWLSFLIQHNCTHILAGLVRPDHQREGDIWQAFWERYEKQNPEHPIFARVRAGEVNLRRCVPLLLHGDEGRSKQRQPFLILNLHSPLGRGVAGALEAGQKKGYLKMLPNFLGHSCTNRFLVSAVTKKNYTGKNAGNFKELLQTVAEELLFVTNSGLQLKSGERWWGCFIGLVGDWPWLAKCGLDRSFMNVLKHKGPENGAVRDCKGICHLCSAGKPNYPYEQINSKTPLWEASILQETPFPDPSPFEIVPHTEGQLPALYHYDLFHCFHLGMGTNFLGSALSLLAALEPQPTVDQRFESLSASYVGWCRANHVQAHCQRITKEHLSWNQSYPTATWHKGDLTTSLMRYVEARFTSENWDDHDPMLLGAGQAAVAINTCFRLIYNSEAWIEPQRAKLAAQHGLRFLRRYASLASDAHRRGLKHWLIMPKAHALHHIFLGMWWAAAKGQCLNPLCLSVQQDEDYIGRGSRLSRHVHINTCEERVVDRHMMAVYAEYVQCGYLIRAKGS</sequence>
<evidence type="ECO:0000313" key="1">
    <source>
        <dbReference type="EMBL" id="CAI3994723.1"/>
    </source>
</evidence>
<reference evidence="2" key="2">
    <citation type="submission" date="2024-04" db="EMBL/GenBank/DDBJ databases">
        <authorList>
            <person name="Chen Y."/>
            <person name="Shah S."/>
            <person name="Dougan E. K."/>
            <person name="Thang M."/>
            <person name="Chan C."/>
        </authorList>
    </citation>
    <scope>NUCLEOTIDE SEQUENCE [LARGE SCALE GENOMIC DNA]</scope>
</reference>
<comment type="caution">
    <text evidence="1">The sequence shown here is derived from an EMBL/GenBank/DDBJ whole genome shotgun (WGS) entry which is preliminary data.</text>
</comment>
<name>A0A9P1CPG2_9DINO</name>
<accession>A0A9P1CPG2</accession>
<evidence type="ECO:0000313" key="3">
    <source>
        <dbReference type="Proteomes" id="UP001152797"/>
    </source>
</evidence>
<reference evidence="1" key="1">
    <citation type="submission" date="2022-10" db="EMBL/GenBank/DDBJ databases">
        <authorList>
            <person name="Chen Y."/>
            <person name="Dougan E. K."/>
            <person name="Chan C."/>
            <person name="Rhodes N."/>
            <person name="Thang M."/>
        </authorList>
    </citation>
    <scope>NUCLEOTIDE SEQUENCE</scope>
</reference>
<proteinExistence type="predicted"/>
<dbReference type="AlphaFoldDB" id="A0A9P1CPG2"/>
<dbReference type="OrthoDB" id="406440at2759"/>
<protein>
    <submittedName>
        <fullName evidence="1">Uncharacterized protein</fullName>
    </submittedName>
</protein>
<dbReference type="EMBL" id="CAMXCT020001990">
    <property type="protein sequence ID" value="CAL1148098.1"/>
    <property type="molecule type" value="Genomic_DNA"/>
</dbReference>
<gene>
    <name evidence="1" type="ORF">C1SCF055_LOCUS21349</name>
</gene>
<dbReference type="EMBL" id="CAMXCT010001990">
    <property type="protein sequence ID" value="CAI3994723.1"/>
    <property type="molecule type" value="Genomic_DNA"/>
</dbReference>
<organism evidence="1">
    <name type="scientific">Cladocopium goreaui</name>
    <dbReference type="NCBI Taxonomy" id="2562237"/>
    <lineage>
        <taxon>Eukaryota</taxon>
        <taxon>Sar</taxon>
        <taxon>Alveolata</taxon>
        <taxon>Dinophyceae</taxon>
        <taxon>Suessiales</taxon>
        <taxon>Symbiodiniaceae</taxon>
        <taxon>Cladocopium</taxon>
    </lineage>
</organism>
<dbReference type="EMBL" id="CAMXCT030001990">
    <property type="protein sequence ID" value="CAL4782035.1"/>
    <property type="molecule type" value="Genomic_DNA"/>
</dbReference>
<dbReference type="Proteomes" id="UP001152797">
    <property type="component" value="Unassembled WGS sequence"/>
</dbReference>
<evidence type="ECO:0000313" key="2">
    <source>
        <dbReference type="EMBL" id="CAL1148098.1"/>
    </source>
</evidence>